<dbReference type="Proteomes" id="UP000295252">
    <property type="component" value="Chromosome XI"/>
</dbReference>
<accession>A0A068U732</accession>
<dbReference type="Pfam" id="PF08646">
    <property type="entry name" value="Rep_fac-A_C"/>
    <property type="match status" value="1"/>
</dbReference>
<feature type="domain" description="Replication factor A C-terminal" evidence="2">
    <location>
        <begin position="101"/>
        <end position="231"/>
    </location>
</feature>
<feature type="region of interest" description="Disordered" evidence="1">
    <location>
        <begin position="323"/>
        <end position="361"/>
    </location>
</feature>
<evidence type="ECO:0000256" key="1">
    <source>
        <dbReference type="SAM" id="MobiDB-lite"/>
    </source>
</evidence>
<dbReference type="PhylomeDB" id="A0A068U732"/>
<dbReference type="AlphaFoldDB" id="A0A068U732"/>
<name>A0A068U732_COFCA</name>
<dbReference type="EMBL" id="HG739096">
    <property type="protein sequence ID" value="CDP04345.1"/>
    <property type="molecule type" value="Genomic_DNA"/>
</dbReference>
<evidence type="ECO:0000313" key="3">
    <source>
        <dbReference type="EMBL" id="CDP04345.1"/>
    </source>
</evidence>
<protein>
    <recommendedName>
        <fullName evidence="2">Replication factor A C-terminal domain-containing protein</fullName>
    </recommendedName>
</protein>
<dbReference type="Gene3D" id="2.40.50.140">
    <property type="entry name" value="Nucleic acid-binding proteins"/>
    <property type="match status" value="2"/>
</dbReference>
<keyword evidence="4" id="KW-1185">Reference proteome</keyword>
<dbReference type="Gramene" id="CDP04345">
    <property type="protein sequence ID" value="CDP04345"/>
    <property type="gene ID" value="GSCOC_T00017703001"/>
</dbReference>
<dbReference type="SUPFAM" id="SSF50249">
    <property type="entry name" value="Nucleic acid-binding proteins"/>
    <property type="match status" value="1"/>
</dbReference>
<organism evidence="3 4">
    <name type="scientific">Coffea canephora</name>
    <name type="common">Robusta coffee</name>
    <dbReference type="NCBI Taxonomy" id="49390"/>
    <lineage>
        <taxon>Eukaryota</taxon>
        <taxon>Viridiplantae</taxon>
        <taxon>Streptophyta</taxon>
        <taxon>Embryophyta</taxon>
        <taxon>Tracheophyta</taxon>
        <taxon>Spermatophyta</taxon>
        <taxon>Magnoliopsida</taxon>
        <taxon>eudicotyledons</taxon>
        <taxon>Gunneridae</taxon>
        <taxon>Pentapetalae</taxon>
        <taxon>asterids</taxon>
        <taxon>lamiids</taxon>
        <taxon>Gentianales</taxon>
        <taxon>Rubiaceae</taxon>
        <taxon>Ixoroideae</taxon>
        <taxon>Gardenieae complex</taxon>
        <taxon>Bertiereae - Coffeeae clade</taxon>
        <taxon>Coffeeae</taxon>
        <taxon>Coffea</taxon>
    </lineage>
</organism>
<sequence>MMLLTLWNEFAKDDGSKIASNIASAPMIIAMRIKVTTFNSLSSTSRLSSCILYNPPVPEDMQMNEWYAAHKQELKNMLEANAFKDTSLLLPPRGPEFIKDIKTVLASFDKQKCWHTVCANCHKNVDADIDWIITCPSCNESTSIQMSCRIGIKLTDETGKMNCTIYSPEVEKLIPYTAIQLRDAYETGVALDMQLAESISKHTVVCFVRSFEVEYQSQQQKKNVVVKLYTLEELPQMITSINHEDPLNVQTQLMTPAITEVKARASEDIITPLLAPTIEDKAAINTSATAAAPGKSSAKRSLNFTSKAANSISSVVDEASMLIEEDDSKQQSSITFEPETYSYKQVGTGSSKKKKSDLKID</sequence>
<reference evidence="4" key="1">
    <citation type="journal article" date="2014" name="Science">
        <title>The coffee genome provides insight into the convergent evolution of caffeine biosynthesis.</title>
        <authorList>
            <person name="Denoeud F."/>
            <person name="Carretero-Paulet L."/>
            <person name="Dereeper A."/>
            <person name="Droc G."/>
            <person name="Guyot R."/>
            <person name="Pietrella M."/>
            <person name="Zheng C."/>
            <person name="Alberti A."/>
            <person name="Anthony F."/>
            <person name="Aprea G."/>
            <person name="Aury J.M."/>
            <person name="Bento P."/>
            <person name="Bernard M."/>
            <person name="Bocs S."/>
            <person name="Campa C."/>
            <person name="Cenci A."/>
            <person name="Combes M.C."/>
            <person name="Crouzillat D."/>
            <person name="Da Silva C."/>
            <person name="Daddiego L."/>
            <person name="De Bellis F."/>
            <person name="Dussert S."/>
            <person name="Garsmeur O."/>
            <person name="Gayraud T."/>
            <person name="Guignon V."/>
            <person name="Jahn K."/>
            <person name="Jamilloux V."/>
            <person name="Joet T."/>
            <person name="Labadie K."/>
            <person name="Lan T."/>
            <person name="Leclercq J."/>
            <person name="Lepelley M."/>
            <person name="Leroy T."/>
            <person name="Li L.T."/>
            <person name="Librado P."/>
            <person name="Lopez L."/>
            <person name="Munoz A."/>
            <person name="Noel B."/>
            <person name="Pallavicini A."/>
            <person name="Perrotta G."/>
            <person name="Poncet V."/>
            <person name="Pot D."/>
            <person name="Priyono X."/>
            <person name="Rigoreau M."/>
            <person name="Rouard M."/>
            <person name="Rozas J."/>
            <person name="Tranchant-Dubreuil C."/>
            <person name="VanBuren R."/>
            <person name="Zhang Q."/>
            <person name="Andrade A.C."/>
            <person name="Argout X."/>
            <person name="Bertrand B."/>
            <person name="de Kochko A."/>
            <person name="Graziosi G."/>
            <person name="Henry R.J."/>
            <person name="Jayarama X."/>
            <person name="Ming R."/>
            <person name="Nagai C."/>
            <person name="Rounsley S."/>
            <person name="Sankoff D."/>
            <person name="Giuliano G."/>
            <person name="Albert V.A."/>
            <person name="Wincker P."/>
            <person name="Lashermes P."/>
        </authorList>
    </citation>
    <scope>NUCLEOTIDE SEQUENCE [LARGE SCALE GENOMIC DNA]</scope>
    <source>
        <strain evidence="4">cv. DH200-94</strain>
    </source>
</reference>
<proteinExistence type="predicted"/>
<dbReference type="InterPro" id="IPR013955">
    <property type="entry name" value="Rep_factor-A_C"/>
</dbReference>
<evidence type="ECO:0000313" key="4">
    <source>
        <dbReference type="Proteomes" id="UP000295252"/>
    </source>
</evidence>
<dbReference type="InterPro" id="IPR012340">
    <property type="entry name" value="NA-bd_OB-fold"/>
</dbReference>
<evidence type="ECO:0000259" key="2">
    <source>
        <dbReference type="Pfam" id="PF08646"/>
    </source>
</evidence>
<dbReference type="InParanoid" id="A0A068U732"/>
<feature type="compositionally biased region" description="Basic residues" evidence="1">
    <location>
        <begin position="351"/>
        <end position="361"/>
    </location>
</feature>
<gene>
    <name evidence="3" type="ORF">GSCOC_T00017703001</name>
</gene>
<dbReference type="STRING" id="49390.A0A068U732"/>